<dbReference type="Pfam" id="PF01485">
    <property type="entry name" value="IBR"/>
    <property type="match status" value="1"/>
</dbReference>
<sequence>MGQSLTSLLDPGVESWSPSQDRATHRHRERTQSRHSTNRSKVPTAKHGYVGAHLRSTPRPRTSAHQTERSRRHRDKRSTPLTEVDVNARRPRQATASAWDIDQRGRDIDGQPRKTKPRDGKHNRPHRNRDSKAESQHKDRTSESGKRRSHTHSHPDSQVKHRRESKSQSEAHVEVTEIKKPREKKDCMVCAESLSVHRFPQRPPTAQCEHGINTCRHCLRGWIRSEFKSKVWDQLDCPECRARMEYDDVKQFAPPEVFRQYDRLSTRAALEAIPGFRWCIAKGCKSGQVHDGWNSTPRFRCVACKASHCVAHQIPWHRKETCAQYDYRTDSKIKKAEDSASRKLIKELAKKCPGCKWNIEKNNGCDHMTCSKCRHEFCWLCLAPWGPIRNQGSQMHHPSCSLYSDGADGVNIWDDF</sequence>
<evidence type="ECO:0000256" key="6">
    <source>
        <dbReference type="ARBA" id="ARBA00022737"/>
    </source>
</evidence>
<keyword evidence="6" id="KW-0677">Repeat</keyword>
<evidence type="ECO:0000256" key="11">
    <source>
        <dbReference type="PROSITE-ProRule" id="PRU00175"/>
    </source>
</evidence>
<feature type="compositionally biased region" description="Basic and acidic residues" evidence="12">
    <location>
        <begin position="153"/>
        <end position="178"/>
    </location>
</feature>
<evidence type="ECO:0000256" key="2">
    <source>
        <dbReference type="ARBA" id="ARBA00004906"/>
    </source>
</evidence>
<comment type="similarity">
    <text evidence="10">Belongs to the RBR family. RNF14 subfamily.</text>
</comment>
<keyword evidence="7 11" id="KW-0863">Zinc-finger</keyword>
<dbReference type="SMART" id="SM00647">
    <property type="entry name" value="IBR"/>
    <property type="match status" value="2"/>
</dbReference>
<evidence type="ECO:0000256" key="3">
    <source>
        <dbReference type="ARBA" id="ARBA00012251"/>
    </source>
</evidence>
<evidence type="ECO:0000256" key="4">
    <source>
        <dbReference type="ARBA" id="ARBA00022679"/>
    </source>
</evidence>
<comment type="pathway">
    <text evidence="2">Protein modification; protein ubiquitination.</text>
</comment>
<feature type="domain" description="RING-type" evidence="14">
    <location>
        <begin position="183"/>
        <end position="404"/>
    </location>
</feature>
<dbReference type="InterPro" id="IPR013083">
    <property type="entry name" value="Znf_RING/FYVE/PHD"/>
</dbReference>
<evidence type="ECO:0000256" key="7">
    <source>
        <dbReference type="ARBA" id="ARBA00022771"/>
    </source>
</evidence>
<dbReference type="PANTHER" id="PTHR11685">
    <property type="entry name" value="RBR FAMILY RING FINGER AND IBR DOMAIN-CONTAINING"/>
    <property type="match status" value="1"/>
</dbReference>
<dbReference type="PROSITE" id="PS50089">
    <property type="entry name" value="ZF_RING_2"/>
    <property type="match status" value="1"/>
</dbReference>
<keyword evidence="5" id="KW-0479">Metal-binding</keyword>
<dbReference type="InterPro" id="IPR047548">
    <property type="entry name" value="Rcat_RBR_RNF14"/>
</dbReference>
<dbReference type="InterPro" id="IPR002867">
    <property type="entry name" value="IBR_dom"/>
</dbReference>
<evidence type="ECO:0000256" key="9">
    <source>
        <dbReference type="ARBA" id="ARBA00022833"/>
    </source>
</evidence>
<organism evidence="15 16">
    <name type="scientific">Melanomma pulvis-pyrius CBS 109.77</name>
    <dbReference type="NCBI Taxonomy" id="1314802"/>
    <lineage>
        <taxon>Eukaryota</taxon>
        <taxon>Fungi</taxon>
        <taxon>Dikarya</taxon>
        <taxon>Ascomycota</taxon>
        <taxon>Pezizomycotina</taxon>
        <taxon>Dothideomycetes</taxon>
        <taxon>Pleosporomycetidae</taxon>
        <taxon>Pleosporales</taxon>
        <taxon>Melanommataceae</taxon>
        <taxon>Melanomma</taxon>
    </lineage>
</organism>
<dbReference type="InterPro" id="IPR001841">
    <property type="entry name" value="Znf_RING"/>
</dbReference>
<evidence type="ECO:0000256" key="10">
    <source>
        <dbReference type="ARBA" id="ARBA00044508"/>
    </source>
</evidence>
<dbReference type="Proteomes" id="UP000799757">
    <property type="component" value="Unassembled WGS sequence"/>
</dbReference>
<dbReference type="Gene3D" id="3.30.40.10">
    <property type="entry name" value="Zinc/RING finger domain, C3HC4 (zinc finger)"/>
    <property type="match status" value="1"/>
</dbReference>
<reference evidence="15" key="1">
    <citation type="journal article" date="2020" name="Stud. Mycol.">
        <title>101 Dothideomycetes genomes: a test case for predicting lifestyles and emergence of pathogens.</title>
        <authorList>
            <person name="Haridas S."/>
            <person name="Albert R."/>
            <person name="Binder M."/>
            <person name="Bloem J."/>
            <person name="Labutti K."/>
            <person name="Salamov A."/>
            <person name="Andreopoulos B."/>
            <person name="Baker S."/>
            <person name="Barry K."/>
            <person name="Bills G."/>
            <person name="Bluhm B."/>
            <person name="Cannon C."/>
            <person name="Castanera R."/>
            <person name="Culley D."/>
            <person name="Daum C."/>
            <person name="Ezra D."/>
            <person name="Gonzalez J."/>
            <person name="Henrissat B."/>
            <person name="Kuo A."/>
            <person name="Liang C."/>
            <person name="Lipzen A."/>
            <person name="Lutzoni F."/>
            <person name="Magnuson J."/>
            <person name="Mondo S."/>
            <person name="Nolan M."/>
            <person name="Ohm R."/>
            <person name="Pangilinan J."/>
            <person name="Park H.-J."/>
            <person name="Ramirez L."/>
            <person name="Alfaro M."/>
            <person name="Sun H."/>
            <person name="Tritt A."/>
            <person name="Yoshinaga Y."/>
            <person name="Zwiers L.-H."/>
            <person name="Turgeon B."/>
            <person name="Goodwin S."/>
            <person name="Spatafora J."/>
            <person name="Crous P."/>
            <person name="Grigoriev I."/>
        </authorList>
    </citation>
    <scope>NUCLEOTIDE SEQUENCE</scope>
    <source>
        <strain evidence="15">CBS 109.77</strain>
    </source>
</reference>
<dbReference type="AlphaFoldDB" id="A0A6A6XLM7"/>
<dbReference type="SUPFAM" id="SSF57850">
    <property type="entry name" value="RING/U-box"/>
    <property type="match status" value="3"/>
</dbReference>
<keyword evidence="8" id="KW-0833">Ubl conjugation pathway</keyword>
<gene>
    <name evidence="15" type="ORF">K505DRAFT_322868</name>
</gene>
<dbReference type="EC" id="2.3.2.31" evidence="3"/>
<evidence type="ECO:0000256" key="1">
    <source>
        <dbReference type="ARBA" id="ARBA00001798"/>
    </source>
</evidence>
<evidence type="ECO:0000256" key="12">
    <source>
        <dbReference type="SAM" id="MobiDB-lite"/>
    </source>
</evidence>
<protein>
    <recommendedName>
        <fullName evidence="3">RBR-type E3 ubiquitin transferase</fullName>
        <ecNumber evidence="3">2.3.2.31</ecNumber>
    </recommendedName>
</protein>
<comment type="catalytic activity">
    <reaction evidence="1">
        <text>[E2 ubiquitin-conjugating enzyme]-S-ubiquitinyl-L-cysteine + [acceptor protein]-L-lysine = [E2 ubiquitin-conjugating enzyme]-L-cysteine + [acceptor protein]-N(6)-ubiquitinyl-L-lysine.</text>
        <dbReference type="EC" id="2.3.2.31"/>
    </reaction>
</comment>
<dbReference type="SMART" id="SM00184">
    <property type="entry name" value="RING"/>
    <property type="match status" value="2"/>
</dbReference>
<keyword evidence="4" id="KW-0808">Transferase</keyword>
<feature type="region of interest" description="Disordered" evidence="12">
    <location>
        <begin position="1"/>
        <end position="178"/>
    </location>
</feature>
<feature type="compositionally biased region" description="Basic and acidic residues" evidence="12">
    <location>
        <begin position="101"/>
        <end position="146"/>
    </location>
</feature>
<name>A0A6A6XLM7_9PLEO</name>
<evidence type="ECO:0000313" key="15">
    <source>
        <dbReference type="EMBL" id="KAF2797013.1"/>
    </source>
</evidence>
<dbReference type="GO" id="GO:0016567">
    <property type="term" value="P:protein ubiquitination"/>
    <property type="evidence" value="ECO:0007669"/>
    <property type="project" value="InterPro"/>
</dbReference>
<dbReference type="OrthoDB" id="1431934at2759"/>
<feature type="domain" description="RING-type" evidence="13">
    <location>
        <begin position="187"/>
        <end position="241"/>
    </location>
</feature>
<dbReference type="GO" id="GO:0061630">
    <property type="term" value="F:ubiquitin protein ligase activity"/>
    <property type="evidence" value="ECO:0007669"/>
    <property type="project" value="UniProtKB-EC"/>
</dbReference>
<evidence type="ECO:0000259" key="14">
    <source>
        <dbReference type="PROSITE" id="PS51873"/>
    </source>
</evidence>
<dbReference type="InterPro" id="IPR017907">
    <property type="entry name" value="Znf_RING_CS"/>
</dbReference>
<evidence type="ECO:0000259" key="13">
    <source>
        <dbReference type="PROSITE" id="PS50089"/>
    </source>
</evidence>
<dbReference type="InterPro" id="IPR044066">
    <property type="entry name" value="TRIAD_supradom"/>
</dbReference>
<dbReference type="EMBL" id="MU001816">
    <property type="protein sequence ID" value="KAF2797013.1"/>
    <property type="molecule type" value="Genomic_DNA"/>
</dbReference>
<proteinExistence type="inferred from homology"/>
<evidence type="ECO:0000313" key="16">
    <source>
        <dbReference type="Proteomes" id="UP000799757"/>
    </source>
</evidence>
<dbReference type="GO" id="GO:0008270">
    <property type="term" value="F:zinc ion binding"/>
    <property type="evidence" value="ECO:0007669"/>
    <property type="project" value="UniProtKB-KW"/>
</dbReference>
<dbReference type="PROSITE" id="PS00518">
    <property type="entry name" value="ZF_RING_1"/>
    <property type="match status" value="1"/>
</dbReference>
<evidence type="ECO:0000256" key="5">
    <source>
        <dbReference type="ARBA" id="ARBA00022723"/>
    </source>
</evidence>
<dbReference type="Pfam" id="PF22191">
    <property type="entry name" value="IBR_1"/>
    <property type="match status" value="1"/>
</dbReference>
<keyword evidence="16" id="KW-1185">Reference proteome</keyword>
<dbReference type="InterPro" id="IPR031127">
    <property type="entry name" value="E3_UB_ligase_RBR"/>
</dbReference>
<evidence type="ECO:0000256" key="8">
    <source>
        <dbReference type="ARBA" id="ARBA00022786"/>
    </source>
</evidence>
<accession>A0A6A6XLM7</accession>
<dbReference type="CDD" id="cd20335">
    <property type="entry name" value="BRcat_RBR"/>
    <property type="match status" value="1"/>
</dbReference>
<dbReference type="PROSITE" id="PS51873">
    <property type="entry name" value="TRIAD"/>
    <property type="match status" value="1"/>
</dbReference>
<keyword evidence="9" id="KW-0862">Zinc</keyword>
<dbReference type="Gene3D" id="1.20.120.1750">
    <property type="match status" value="1"/>
</dbReference>
<dbReference type="CDD" id="cd20354">
    <property type="entry name" value="Rcat_RBR_RNF14"/>
    <property type="match status" value="1"/>
</dbReference>